<feature type="transmembrane region" description="Helical" evidence="1">
    <location>
        <begin position="6"/>
        <end position="26"/>
    </location>
</feature>
<name>A0A6F8ZIN6_9FIRM</name>
<proteinExistence type="predicted"/>
<keyword evidence="1" id="KW-1133">Transmembrane helix</keyword>
<accession>A0A6F8ZIN6</accession>
<feature type="transmembrane region" description="Helical" evidence="1">
    <location>
        <begin position="47"/>
        <end position="65"/>
    </location>
</feature>
<feature type="transmembrane region" description="Helical" evidence="1">
    <location>
        <begin position="217"/>
        <end position="235"/>
    </location>
</feature>
<protein>
    <recommendedName>
        <fullName evidence="4">Type II secretion system protein GspF domain-containing protein</fullName>
    </recommendedName>
</protein>
<feature type="transmembrane region" description="Helical" evidence="1">
    <location>
        <begin position="247"/>
        <end position="266"/>
    </location>
</feature>
<sequence length="277" mass="29401">MIGILIAAVGGGLGVWWALAPAPPRVRRLLPAPARRFTPGPVWPRRWMRLGSLGAALGLGAGVLLATRNPLVAAGYGVVGAWLPRWLEDRARAARRQQLDRDAYALAMALRNLLPLQPNVPAAIRALAPHTRPPLADILQTALGDEARQAGRLPDTIRQAGTDWGLPDLGLFADVLYQADRLSLDVAALLTRLTTLWGERLQQEQQRAGQLAASAQTAWGAIAVAAAVQVLWPALSPTARHLDALPIGWILGGASVGLTLLAAVLLRGLQRKAGMAA</sequence>
<keyword evidence="3" id="KW-1185">Reference proteome</keyword>
<evidence type="ECO:0000313" key="2">
    <source>
        <dbReference type="EMBL" id="CAB1129450.1"/>
    </source>
</evidence>
<keyword evidence="1" id="KW-0472">Membrane</keyword>
<evidence type="ECO:0000313" key="3">
    <source>
        <dbReference type="Proteomes" id="UP000503399"/>
    </source>
</evidence>
<reference evidence="2 3" key="1">
    <citation type="submission" date="2020-02" db="EMBL/GenBank/DDBJ databases">
        <authorList>
            <person name="Hogendoorn C."/>
        </authorList>
    </citation>
    <scope>NUCLEOTIDE SEQUENCE [LARGE SCALE GENOMIC DNA]</scope>
    <source>
        <strain evidence="2">R501</strain>
    </source>
</reference>
<organism evidence="2 3">
    <name type="scientific">Candidatus Hydrogenisulfobacillus filiaventi</name>
    <dbReference type="NCBI Taxonomy" id="2707344"/>
    <lineage>
        <taxon>Bacteria</taxon>
        <taxon>Bacillati</taxon>
        <taxon>Bacillota</taxon>
        <taxon>Clostridia</taxon>
        <taxon>Eubacteriales</taxon>
        <taxon>Clostridiales Family XVII. Incertae Sedis</taxon>
        <taxon>Candidatus Hydrogenisulfobacillus</taxon>
    </lineage>
</organism>
<evidence type="ECO:0008006" key="4">
    <source>
        <dbReference type="Google" id="ProtNLM"/>
    </source>
</evidence>
<dbReference type="KEGG" id="hfv:R50_1953"/>
<dbReference type="Proteomes" id="UP000503399">
    <property type="component" value="Chromosome"/>
</dbReference>
<evidence type="ECO:0000256" key="1">
    <source>
        <dbReference type="SAM" id="Phobius"/>
    </source>
</evidence>
<keyword evidence="1" id="KW-0812">Transmembrane</keyword>
<dbReference type="EMBL" id="LR778114">
    <property type="protein sequence ID" value="CAB1129450.1"/>
    <property type="molecule type" value="Genomic_DNA"/>
</dbReference>
<gene>
    <name evidence="2" type="ORF">R50_1953</name>
</gene>
<dbReference type="AlphaFoldDB" id="A0A6F8ZIN6"/>